<name>A0A9X2JHN6_9BACT</name>
<protein>
    <submittedName>
        <fullName evidence="1">PEP-CTERM sorting domain-containing protein</fullName>
    </submittedName>
</protein>
<organism evidence="1 2">
    <name type="scientific">Aeoliella straminimaris</name>
    <dbReference type="NCBI Taxonomy" id="2954799"/>
    <lineage>
        <taxon>Bacteria</taxon>
        <taxon>Pseudomonadati</taxon>
        <taxon>Planctomycetota</taxon>
        <taxon>Planctomycetia</taxon>
        <taxon>Pirellulales</taxon>
        <taxon>Lacipirellulaceae</taxon>
        <taxon>Aeoliella</taxon>
    </lineage>
</organism>
<dbReference type="NCBIfam" id="TIGR02595">
    <property type="entry name" value="PEP_CTERM"/>
    <property type="match status" value="1"/>
</dbReference>
<reference evidence="1" key="1">
    <citation type="submission" date="2022-06" db="EMBL/GenBank/DDBJ databases">
        <title>Aeoliella straminimaris, a novel planctomycete from sediments.</title>
        <authorList>
            <person name="Vitorino I.R."/>
            <person name="Lage O.M."/>
        </authorList>
    </citation>
    <scope>NUCLEOTIDE SEQUENCE</scope>
    <source>
        <strain evidence="1">ICT_H6.2</strain>
    </source>
</reference>
<dbReference type="InterPro" id="IPR013424">
    <property type="entry name" value="Ice-binding_C"/>
</dbReference>
<evidence type="ECO:0000313" key="2">
    <source>
        <dbReference type="Proteomes" id="UP001155241"/>
    </source>
</evidence>
<keyword evidence="2" id="KW-1185">Reference proteome</keyword>
<dbReference type="RefSeq" id="WP_252853757.1">
    <property type="nucleotide sequence ID" value="NZ_JAMXLR010000061.1"/>
</dbReference>
<sequence length="673" mass="69646">MNHSVRRPSYSGPIAIGAAILCIAGLPLAAAGEVIDVYGRLPNYFEASDDTVVNMYDGSDAYWFDFNESSHLNLYGGWARGENSLTDYSSALILGGGAEKLRALDDSTVLMHGGFLGSLQLYANASATMTGGGIGDRRGGAYEGVLRMSGQSRMTVSGGSLGRVYASENAALKLVGGEFRLNGQPVAGLDVPGATQRLHTDGEDFSLSGVLEDGSAFLLHSTDWDYIGDGVVTLEAAEIPPVNAAEIHLPGSDPPDSLREGQSLTIGSGGELGDNFTALWGSKLRLLDGGLLGSHSEFIGSEVEVTGGALGFNLQAFDGTTVSISGGTISGDLLASDDVKVAVSGGVIYHSIQVLEGSTLTFTGGDLRSYARVYHGSELQLQGGSIGSNTRIAYDSLAKLTGGSIGDHASVYDSSQIIMSGGTIGDRLYVGNGGTLEMHGGSIGDFASAGSGSVVNVHGGTIGDSFTIGTPPSQRIVAGGPSVQELGIAGTTATPIALVNIFDGQIGDSLSLRRDGVANLYGGDIGGGVEVHRSGVLNVYGGTFAGELLAFSGGTVNLVGTEFILDGMAIDGLTTGDRFQLTARDANLDVRLANGDWLSLQLNSVQADGADFFSPDASVYLMLPVPEPSSLLLLTLALLTLGASCGHSRHRTRLEPLYLTATLTSRWRRIQNR</sequence>
<dbReference type="Proteomes" id="UP001155241">
    <property type="component" value="Unassembled WGS sequence"/>
</dbReference>
<evidence type="ECO:0000313" key="1">
    <source>
        <dbReference type="EMBL" id="MCO6045642.1"/>
    </source>
</evidence>
<comment type="caution">
    <text evidence="1">The sequence shown here is derived from an EMBL/GenBank/DDBJ whole genome shotgun (WGS) entry which is preliminary data.</text>
</comment>
<dbReference type="SUPFAM" id="SSF51161">
    <property type="entry name" value="Trimeric LpxA-like enzymes"/>
    <property type="match status" value="1"/>
</dbReference>
<gene>
    <name evidence="1" type="ORF">NG895_17225</name>
</gene>
<accession>A0A9X2JHN6</accession>
<dbReference type="InterPro" id="IPR011004">
    <property type="entry name" value="Trimer_LpxA-like_sf"/>
</dbReference>
<proteinExistence type="predicted"/>
<dbReference type="AlphaFoldDB" id="A0A9X2JHN6"/>
<dbReference type="EMBL" id="JAMXLR010000061">
    <property type="protein sequence ID" value="MCO6045642.1"/>
    <property type="molecule type" value="Genomic_DNA"/>
</dbReference>